<organism evidence="1 2">
    <name type="scientific">Salinactinospora qingdaonensis</name>
    <dbReference type="NCBI Taxonomy" id="702744"/>
    <lineage>
        <taxon>Bacteria</taxon>
        <taxon>Bacillati</taxon>
        <taxon>Actinomycetota</taxon>
        <taxon>Actinomycetes</taxon>
        <taxon>Streptosporangiales</taxon>
        <taxon>Nocardiopsidaceae</taxon>
        <taxon>Salinactinospora</taxon>
    </lineage>
</organism>
<name>A0ABP7FTV5_9ACTN</name>
<evidence type="ECO:0000313" key="2">
    <source>
        <dbReference type="Proteomes" id="UP001500908"/>
    </source>
</evidence>
<reference evidence="2" key="1">
    <citation type="journal article" date="2019" name="Int. J. Syst. Evol. Microbiol.">
        <title>The Global Catalogue of Microorganisms (GCM) 10K type strain sequencing project: providing services to taxonomists for standard genome sequencing and annotation.</title>
        <authorList>
            <consortium name="The Broad Institute Genomics Platform"/>
            <consortium name="The Broad Institute Genome Sequencing Center for Infectious Disease"/>
            <person name="Wu L."/>
            <person name="Ma J."/>
        </authorList>
    </citation>
    <scope>NUCLEOTIDE SEQUENCE [LARGE SCALE GENOMIC DNA]</scope>
    <source>
        <strain evidence="2">JCM 17137</strain>
    </source>
</reference>
<accession>A0ABP7FTV5</accession>
<proteinExistence type="predicted"/>
<dbReference type="Proteomes" id="UP001500908">
    <property type="component" value="Unassembled WGS sequence"/>
</dbReference>
<evidence type="ECO:0000313" key="1">
    <source>
        <dbReference type="EMBL" id="GAA3745747.1"/>
    </source>
</evidence>
<evidence type="ECO:0008006" key="3">
    <source>
        <dbReference type="Google" id="ProtNLM"/>
    </source>
</evidence>
<gene>
    <name evidence="1" type="ORF">GCM10022402_26680</name>
</gene>
<comment type="caution">
    <text evidence="1">The sequence shown here is derived from an EMBL/GenBank/DDBJ whole genome shotgun (WGS) entry which is preliminary data.</text>
</comment>
<dbReference type="EMBL" id="BAABDD010000010">
    <property type="protein sequence ID" value="GAA3745747.1"/>
    <property type="molecule type" value="Genomic_DNA"/>
</dbReference>
<dbReference type="RefSeq" id="WP_425567529.1">
    <property type="nucleotide sequence ID" value="NZ_BAABDD010000010.1"/>
</dbReference>
<protein>
    <recommendedName>
        <fullName evidence="3">C2H2-type domain-containing protein</fullName>
    </recommendedName>
</protein>
<keyword evidence="2" id="KW-1185">Reference proteome</keyword>
<sequence length="86" mass="8951">MSGLRIVCDHTTSTDTDEGSYIFEPESLTSAQALGDACAICHAKWPRPRRPLGALPDGTGIYGCGECAGIVADHQAGSSRHALAAH</sequence>